<dbReference type="Proteomes" id="UP000590749">
    <property type="component" value="Unassembled WGS sequence"/>
</dbReference>
<dbReference type="RefSeq" id="WP_183226710.1">
    <property type="nucleotide sequence ID" value="NZ_BMPW01000028.1"/>
</dbReference>
<dbReference type="AlphaFoldDB" id="A0A7W5AQU5"/>
<feature type="transmembrane region" description="Helical" evidence="1">
    <location>
        <begin position="169"/>
        <end position="191"/>
    </location>
</feature>
<keyword evidence="3" id="KW-1185">Reference proteome</keyword>
<sequence length="223" mass="24672">MTTDAVPGDPRRLLSEVHDLAHRVRRDQRVTWVALLVLAVVTFAAIPFDWFGMQVDCAPTGECEFSRDGVLYYWPPALLVAYAAIAYVYRRIARSRGVDARVLPYAITGAALILVFLAAWIAVRVYLADNPPPTEPLPYGWLVLDRLVAPWGIIGVALLVLARLERNTGLLLFTLGYLAVVLVPIDFGWQAHQSVQAEFLPQQVINGLVLLLGAAGFALARRR</sequence>
<evidence type="ECO:0000313" key="3">
    <source>
        <dbReference type="Proteomes" id="UP000590749"/>
    </source>
</evidence>
<name>A0A7W5AQU5_9ACTN</name>
<proteinExistence type="predicted"/>
<organism evidence="2 3">
    <name type="scientific">Actinoplanes campanulatus</name>
    <dbReference type="NCBI Taxonomy" id="113559"/>
    <lineage>
        <taxon>Bacteria</taxon>
        <taxon>Bacillati</taxon>
        <taxon>Actinomycetota</taxon>
        <taxon>Actinomycetes</taxon>
        <taxon>Micromonosporales</taxon>
        <taxon>Micromonosporaceae</taxon>
        <taxon>Actinoplanes</taxon>
    </lineage>
</organism>
<feature type="transmembrane region" description="Helical" evidence="1">
    <location>
        <begin position="71"/>
        <end position="90"/>
    </location>
</feature>
<reference evidence="2 3" key="1">
    <citation type="submission" date="2020-08" db="EMBL/GenBank/DDBJ databases">
        <title>Genomic Encyclopedia of Type Strains, Phase III (KMG-III): the genomes of soil and plant-associated and newly described type strains.</title>
        <authorList>
            <person name="Whitman W."/>
        </authorList>
    </citation>
    <scope>NUCLEOTIDE SEQUENCE [LARGE SCALE GENOMIC DNA]</scope>
    <source>
        <strain evidence="2 3">CECT 3287</strain>
    </source>
</reference>
<keyword evidence="1" id="KW-0472">Membrane</keyword>
<evidence type="ECO:0000313" key="2">
    <source>
        <dbReference type="EMBL" id="MBB3100665.1"/>
    </source>
</evidence>
<feature type="transmembrane region" description="Helical" evidence="1">
    <location>
        <begin position="30"/>
        <end position="51"/>
    </location>
</feature>
<accession>A0A7W5AQU5</accession>
<keyword evidence="1" id="KW-1133">Transmembrane helix</keyword>
<feature type="transmembrane region" description="Helical" evidence="1">
    <location>
        <begin position="139"/>
        <end position="162"/>
    </location>
</feature>
<keyword evidence="1" id="KW-0812">Transmembrane</keyword>
<evidence type="ECO:0000256" key="1">
    <source>
        <dbReference type="SAM" id="Phobius"/>
    </source>
</evidence>
<feature type="transmembrane region" description="Helical" evidence="1">
    <location>
        <begin position="203"/>
        <end position="220"/>
    </location>
</feature>
<comment type="caution">
    <text evidence="2">The sequence shown here is derived from an EMBL/GenBank/DDBJ whole genome shotgun (WGS) entry which is preliminary data.</text>
</comment>
<feature type="transmembrane region" description="Helical" evidence="1">
    <location>
        <begin position="102"/>
        <end position="127"/>
    </location>
</feature>
<dbReference type="EMBL" id="JACHXF010000027">
    <property type="protein sequence ID" value="MBB3100665.1"/>
    <property type="molecule type" value="Genomic_DNA"/>
</dbReference>
<protein>
    <submittedName>
        <fullName evidence="2">Uncharacterized protein</fullName>
    </submittedName>
</protein>
<gene>
    <name evidence="2" type="ORF">FHR83_008390</name>
</gene>